<dbReference type="GO" id="GO:0008194">
    <property type="term" value="F:UDP-glycosyltransferase activity"/>
    <property type="evidence" value="ECO:0007669"/>
    <property type="project" value="InterPro"/>
</dbReference>
<evidence type="ECO:0000256" key="2">
    <source>
        <dbReference type="ARBA" id="ARBA00022676"/>
    </source>
</evidence>
<evidence type="ECO:0000313" key="6">
    <source>
        <dbReference type="Proteomes" id="UP000297890"/>
    </source>
</evidence>
<dbReference type="InterPro" id="IPR035595">
    <property type="entry name" value="UDP_glycos_trans_CS"/>
</dbReference>
<evidence type="ECO:0000256" key="3">
    <source>
        <dbReference type="ARBA" id="ARBA00022679"/>
    </source>
</evidence>
<evidence type="ECO:0000313" key="5">
    <source>
        <dbReference type="EMBL" id="TFZ82527.1"/>
    </source>
</evidence>
<feature type="domain" description="Erythromycin biosynthesis protein CIII-like C-terminal" evidence="4">
    <location>
        <begin position="270"/>
        <end position="392"/>
    </location>
</feature>
<dbReference type="Proteomes" id="UP000297890">
    <property type="component" value="Unassembled WGS sequence"/>
</dbReference>
<comment type="caution">
    <text evidence="5">The sequence shown here is derived from an EMBL/GenBank/DDBJ whole genome shotgun (WGS) entry which is preliminary data.</text>
</comment>
<dbReference type="PROSITE" id="PS00375">
    <property type="entry name" value="UDPGT"/>
    <property type="match status" value="1"/>
</dbReference>
<dbReference type="NCBIfam" id="TIGR01426">
    <property type="entry name" value="MGT"/>
    <property type="match status" value="1"/>
</dbReference>
<protein>
    <recommendedName>
        <fullName evidence="4">Erythromycin biosynthesis protein CIII-like C-terminal domain-containing protein</fullName>
    </recommendedName>
</protein>
<comment type="similarity">
    <text evidence="1">Belongs to the UDP-glycosyltransferase family.</text>
</comment>
<dbReference type="InterPro" id="IPR006326">
    <property type="entry name" value="UDPGT_MGT-like"/>
</dbReference>
<dbReference type="RefSeq" id="WP_135281773.1">
    <property type="nucleotide sequence ID" value="NZ_SRIO01000008.1"/>
</dbReference>
<dbReference type="PANTHER" id="PTHR48043:SF145">
    <property type="entry name" value="FI06409P-RELATED"/>
    <property type="match status" value="1"/>
</dbReference>
<dbReference type="CDD" id="cd03784">
    <property type="entry name" value="GT1_Gtf-like"/>
    <property type="match status" value="1"/>
</dbReference>
<sequence length="422" mass="47227">MGKVVFFNLPGATGHINPAVGIVSELVRNGEDVIFYSDPASSAKFSALGAQARDYRRWSSYNHDPEIAADLPSIGIELFEMTEQCLLGLLAELQEIRPDYIIYDSCAPWGPILADRLGIPSIKFVTHVLLTGRMSLDPRFWMNRDMLSMIRRNYRLDSRIRGMKLAIGARRRLRDMLVSLGLPSHGMVRDTLQIFRRPKELTICVTSARYQPFSAQMPNNIHFVGASIPDNRDDTAFDRPGHSSVPMIYISLGSVHNQKLDFYRDCITAFADTPYEVVMSVGKQTPIEDLGPLPTNIHVRSWVPQIKVLQQARLFISHGGMNSINESLYFNVPLLMVPQQIEQAYSARRIQQLGAGLCLRPDRASPHRLQMMSEQILTNPSYAQQAASLGDSVRAGGHLRAVQLILSHIQTTAQSSDRELAA</sequence>
<keyword evidence="3" id="KW-0808">Transferase</keyword>
<name>A0A4Z0F8V3_9GAMM</name>
<proteinExistence type="inferred from homology"/>
<dbReference type="GO" id="GO:0016758">
    <property type="term" value="F:hexosyltransferase activity"/>
    <property type="evidence" value="ECO:0007669"/>
    <property type="project" value="InterPro"/>
</dbReference>
<dbReference type="Gene3D" id="3.40.50.2000">
    <property type="entry name" value="Glycogen Phosphorylase B"/>
    <property type="match status" value="2"/>
</dbReference>
<dbReference type="InterPro" id="IPR002213">
    <property type="entry name" value="UDP_glucos_trans"/>
</dbReference>
<evidence type="ECO:0000259" key="4">
    <source>
        <dbReference type="Pfam" id="PF06722"/>
    </source>
</evidence>
<dbReference type="AlphaFoldDB" id="A0A4Z0F8V3"/>
<dbReference type="EMBL" id="SRIO01000008">
    <property type="protein sequence ID" value="TFZ82527.1"/>
    <property type="molecule type" value="Genomic_DNA"/>
</dbReference>
<accession>A0A4Z0F8V3</accession>
<dbReference type="FunFam" id="3.40.50.2000:FF:000072">
    <property type="entry name" value="Glycosyl transferase"/>
    <property type="match status" value="1"/>
</dbReference>
<keyword evidence="2" id="KW-0328">Glycosyltransferase</keyword>
<dbReference type="InterPro" id="IPR050271">
    <property type="entry name" value="UDP-glycosyltransferase"/>
</dbReference>
<dbReference type="OrthoDB" id="9805366at2"/>
<keyword evidence="6" id="KW-1185">Reference proteome</keyword>
<dbReference type="PANTHER" id="PTHR48043">
    <property type="entry name" value="EG:EG0003.4 PROTEIN-RELATED"/>
    <property type="match status" value="1"/>
</dbReference>
<dbReference type="SUPFAM" id="SSF53756">
    <property type="entry name" value="UDP-Glycosyltransferase/glycogen phosphorylase"/>
    <property type="match status" value="1"/>
</dbReference>
<dbReference type="InterPro" id="IPR010610">
    <property type="entry name" value="EryCIII-like_C"/>
</dbReference>
<dbReference type="Pfam" id="PF06722">
    <property type="entry name" value="EryCIII-like_C"/>
    <property type="match status" value="1"/>
</dbReference>
<gene>
    <name evidence="5" type="ORF">E4680_07400</name>
</gene>
<reference evidence="5 6" key="1">
    <citation type="journal article" date="2019" name="ISME J.">
        <title>Candidatus Macondimonas diazotrophica, a novel gammaproteobacterial genus dominating crude-oil-contaminated coastal sediments.</title>
        <authorList>
            <person name="Karthikeyan S."/>
            <person name="Konstantinidis K."/>
        </authorList>
    </citation>
    <scope>NUCLEOTIDE SEQUENCE [LARGE SCALE GENOMIC DNA]</scope>
    <source>
        <strain evidence="5 6">KTK01</strain>
    </source>
</reference>
<organism evidence="5 6">
    <name type="scientific">Candidatus Macondimonas diazotrophica</name>
    <dbReference type="NCBI Taxonomy" id="2305248"/>
    <lineage>
        <taxon>Bacteria</taxon>
        <taxon>Pseudomonadati</taxon>
        <taxon>Pseudomonadota</taxon>
        <taxon>Gammaproteobacteria</taxon>
        <taxon>Chromatiales</taxon>
        <taxon>Ectothiorhodospiraceae</taxon>
        <taxon>Candidatus Macondimonas</taxon>
    </lineage>
</organism>
<evidence type="ECO:0000256" key="1">
    <source>
        <dbReference type="ARBA" id="ARBA00009995"/>
    </source>
</evidence>